<gene>
    <name evidence="5" type="primary">LOC106077993</name>
</gene>
<keyword evidence="1" id="KW-1133">Transmembrane helix</keyword>
<dbReference type="Pfam" id="PF25899">
    <property type="entry name" value="DUF7959"/>
    <property type="match status" value="1"/>
</dbReference>
<dbReference type="Proteomes" id="UP001165740">
    <property type="component" value="Chromosome 18"/>
</dbReference>
<feature type="domain" description="DUF7959" evidence="3">
    <location>
        <begin position="509"/>
        <end position="622"/>
    </location>
</feature>
<dbReference type="PANTHER" id="PTHR36902:SF1">
    <property type="entry name" value="ENRICHED IN SURFACE-LABELED PROTEOME PROTEIN 9"/>
    <property type="match status" value="1"/>
</dbReference>
<feature type="transmembrane region" description="Helical" evidence="1">
    <location>
        <begin position="20"/>
        <end position="37"/>
    </location>
</feature>
<name>A0A9W2ZEK4_BIOGL</name>
<dbReference type="AlphaFoldDB" id="A0A9W2ZEK4"/>
<dbReference type="GeneID" id="106077993"/>
<keyword evidence="4" id="KW-1185">Reference proteome</keyword>
<evidence type="ECO:0000313" key="4">
    <source>
        <dbReference type="Proteomes" id="UP001165740"/>
    </source>
</evidence>
<reference evidence="5" key="1">
    <citation type="submission" date="2025-08" db="UniProtKB">
        <authorList>
            <consortium name="RefSeq"/>
        </authorList>
    </citation>
    <scope>IDENTIFICATION</scope>
</reference>
<feature type="domain" description="LolA-like" evidence="2">
    <location>
        <begin position="274"/>
        <end position="494"/>
    </location>
</feature>
<sequence length="702" mass="78488">MTSTRSSGRCPRSATMGKSLFHFIIFTTIITTSLAAFDSDFCNAKMSPYYKAPTEMNPSPPVLFFDNFFVLIESKFLDTKIVETTESYYSQQGEKAYSRVLNKATPLQIWIDANRDEVTFVPDTAQGQACVDSILEISPIYSLYKIYPDPNKEHFDMNTPAAVFGWDIISQKNVSYQGSNSSRGIPTDLWYTCEYSPFNDTTTFTEWQIADPSNLVLPSIVHDNSQAPTYVLPISSKVTYKDKSDPRNPVERVMQMDFTHFSKIQTTDRHFLIPPNMICANSPSSQIPLPTMPNYFRFRGEQVLVESPNPAALTYTIEEYSHDLGLFIQDFISVPIPYSLNDKSYSRLVTDFNSGLTYSLDLQSGSCLVNPVDAGNVGAYPLAGGFVQMRDSSQFFDLDSTNYTYLGQNFVEGRGIMCDVWSAYFSSYTPDKMPNTLYTWYFAAASWMQAQGYQQKNPIPVMLELTSNNRVIQFHFFEYSTSPSTARPDLSTCYAQDDTMNIQLFVFKARYDQVYKANPIGFRSGFVKSVTAMTSLKSGLRIADLDFQPAPNNEIQIQFKLLEKPLMKGDVQNTYDPAPNTQIFNELSDKINSGVFSFDVQNPPSESPGKQTVYVRPNSITQLSDADVMTFTITTDTRNTDAHSKLSSSSSSAGYSAGSMAGIGIGMLIAGLLIGVLAIFLVKRFRGGNDGSGISMQKMENE</sequence>
<organism evidence="4 5">
    <name type="scientific">Biomphalaria glabrata</name>
    <name type="common">Bloodfluke planorb</name>
    <name type="synonym">Freshwater snail</name>
    <dbReference type="NCBI Taxonomy" id="6526"/>
    <lineage>
        <taxon>Eukaryota</taxon>
        <taxon>Metazoa</taxon>
        <taxon>Spiralia</taxon>
        <taxon>Lophotrochozoa</taxon>
        <taxon>Mollusca</taxon>
        <taxon>Gastropoda</taxon>
        <taxon>Heterobranchia</taxon>
        <taxon>Euthyneura</taxon>
        <taxon>Panpulmonata</taxon>
        <taxon>Hygrophila</taxon>
        <taxon>Lymnaeoidea</taxon>
        <taxon>Planorbidae</taxon>
        <taxon>Biomphalaria</taxon>
    </lineage>
</organism>
<feature type="transmembrane region" description="Helical" evidence="1">
    <location>
        <begin position="660"/>
        <end position="682"/>
    </location>
</feature>
<keyword evidence="1" id="KW-0812">Transmembrane</keyword>
<dbReference type="OMA" id="GPWNTIR"/>
<dbReference type="InterPro" id="IPR058831">
    <property type="entry name" value="LolA-like_dom_2nd"/>
</dbReference>
<proteinExistence type="predicted"/>
<evidence type="ECO:0000313" key="5">
    <source>
        <dbReference type="RefSeq" id="XP_055873320.1"/>
    </source>
</evidence>
<dbReference type="RefSeq" id="XP_055873320.1">
    <property type="nucleotide sequence ID" value="XM_056017345.1"/>
</dbReference>
<accession>A0A9W2ZEK4</accession>
<keyword evidence="1" id="KW-0472">Membrane</keyword>
<protein>
    <submittedName>
        <fullName evidence="5">Uncharacterized protein LOC106077993 isoform X1</fullName>
    </submittedName>
</protein>
<dbReference type="InterPro" id="IPR058265">
    <property type="entry name" value="DUF7959"/>
</dbReference>
<evidence type="ECO:0000259" key="3">
    <source>
        <dbReference type="Pfam" id="PF25899"/>
    </source>
</evidence>
<dbReference type="OrthoDB" id="5983572at2759"/>
<dbReference type="Pfam" id="PF25898">
    <property type="entry name" value="LolA_2nd_metazoa"/>
    <property type="match status" value="1"/>
</dbReference>
<evidence type="ECO:0000259" key="2">
    <source>
        <dbReference type="Pfam" id="PF25898"/>
    </source>
</evidence>
<dbReference type="PANTHER" id="PTHR36902">
    <property type="entry name" value="ENRICHED IN SURFACE-LABELED PROTEOME PROTEIN 9"/>
    <property type="match status" value="1"/>
</dbReference>
<evidence type="ECO:0000256" key="1">
    <source>
        <dbReference type="SAM" id="Phobius"/>
    </source>
</evidence>